<proteinExistence type="predicted"/>
<sequence>MRRYYFISDDLDDLSQIEKELEARGMTTPQIHVLSMDDAGLQKHHLNDVAPLMRRDVFRTTAKAFVFGFLCAVLVMAFAIFSGATQSIGWAPFVLLAIVVMGFITWEGGMWGIQEPNIHFKRFEDVIKSGKHVLFVEVTKGREEMMMKEVVSHHPSLQAAGLEASPSGLLIDAENSASRFVKWAP</sequence>
<evidence type="ECO:0000313" key="2">
    <source>
        <dbReference type="EMBL" id="MDP1521157.1"/>
    </source>
</evidence>
<dbReference type="EMBL" id="JAUUUU010000005">
    <property type="protein sequence ID" value="MDP1521157.1"/>
    <property type="molecule type" value="Genomic_DNA"/>
</dbReference>
<organism evidence="2 3">
    <name type="scientific">Porticoccus litoralis</name>
    <dbReference type="NCBI Taxonomy" id="434086"/>
    <lineage>
        <taxon>Bacteria</taxon>
        <taxon>Pseudomonadati</taxon>
        <taxon>Pseudomonadota</taxon>
        <taxon>Gammaproteobacteria</taxon>
        <taxon>Cellvibrionales</taxon>
        <taxon>Porticoccaceae</taxon>
        <taxon>Porticoccus</taxon>
    </lineage>
</organism>
<dbReference type="RefSeq" id="WP_305170821.1">
    <property type="nucleotide sequence ID" value="NZ_JAUUUU010000005.1"/>
</dbReference>
<feature type="transmembrane region" description="Helical" evidence="1">
    <location>
        <begin position="90"/>
        <end position="113"/>
    </location>
</feature>
<dbReference type="AlphaFoldDB" id="A0AAW8B656"/>
<gene>
    <name evidence="2" type="ORF">Q8A57_09275</name>
</gene>
<keyword evidence="1" id="KW-0472">Membrane</keyword>
<keyword evidence="1" id="KW-0812">Transmembrane</keyword>
<keyword evidence="3" id="KW-1185">Reference proteome</keyword>
<dbReference type="Proteomes" id="UP001178354">
    <property type="component" value="Unassembled WGS sequence"/>
</dbReference>
<evidence type="ECO:0000313" key="3">
    <source>
        <dbReference type="Proteomes" id="UP001178354"/>
    </source>
</evidence>
<accession>A0AAW8B656</accession>
<protein>
    <submittedName>
        <fullName evidence="2">NAD/FAD-utilizing enzyme</fullName>
    </submittedName>
</protein>
<comment type="caution">
    <text evidence="2">The sequence shown here is derived from an EMBL/GenBank/DDBJ whole genome shotgun (WGS) entry which is preliminary data.</text>
</comment>
<reference evidence="2" key="1">
    <citation type="journal article" date="2010" name="Int. J. Syst. Evol. Microbiol.">
        <title>Porticoccus litoralis gen. nov., sp. nov., a gammaproteobacterium isolated from the Yellow Sea.</title>
        <authorList>
            <person name="Oh H.M."/>
            <person name="Kim H."/>
            <person name="Kim K.M."/>
            <person name="Min G.S."/>
            <person name="Cho J.C."/>
        </authorList>
    </citation>
    <scope>NUCLEOTIDE SEQUENCE</scope>
    <source>
        <strain evidence="2">DSM 25064</strain>
    </source>
</reference>
<name>A0AAW8B656_9GAMM</name>
<keyword evidence="1" id="KW-1133">Transmembrane helix</keyword>
<feature type="transmembrane region" description="Helical" evidence="1">
    <location>
        <begin position="64"/>
        <end position="84"/>
    </location>
</feature>
<evidence type="ECO:0000256" key="1">
    <source>
        <dbReference type="SAM" id="Phobius"/>
    </source>
</evidence>
<reference evidence="2" key="2">
    <citation type="submission" date="2023-08" db="EMBL/GenBank/DDBJ databases">
        <authorList>
            <person name="Luo J."/>
        </authorList>
    </citation>
    <scope>NUCLEOTIDE SEQUENCE</scope>
    <source>
        <strain evidence="2">DSM 25064</strain>
    </source>
</reference>